<evidence type="ECO:0000259" key="7">
    <source>
        <dbReference type="PROSITE" id="PS51296"/>
    </source>
</evidence>
<dbReference type="EMBL" id="LAIR01000002">
    <property type="protein sequence ID" value="KNX38329.1"/>
    <property type="molecule type" value="Genomic_DNA"/>
</dbReference>
<dbReference type="GO" id="GO:0016705">
    <property type="term" value="F:oxidoreductase activity, acting on paired donors, with incorporation or reduction of molecular oxygen"/>
    <property type="evidence" value="ECO:0007669"/>
    <property type="project" value="UniProtKB-ARBA"/>
</dbReference>
<proteinExistence type="predicted"/>
<dbReference type="AlphaFoldDB" id="A0A0L6CKS3"/>
<dbReference type="STRING" id="1631356.VV01_16150"/>
<keyword evidence="3" id="KW-0560">Oxidoreductase</keyword>
<evidence type="ECO:0000256" key="2">
    <source>
        <dbReference type="ARBA" id="ARBA00022723"/>
    </source>
</evidence>
<dbReference type="PROSITE" id="PS51300">
    <property type="entry name" value="NIRD"/>
    <property type="match status" value="1"/>
</dbReference>
<evidence type="ECO:0000256" key="4">
    <source>
        <dbReference type="ARBA" id="ARBA00023004"/>
    </source>
</evidence>
<keyword evidence="2" id="KW-0479">Metal-binding</keyword>
<dbReference type="GO" id="GO:0008942">
    <property type="term" value="F:nitrite reductase [NAD(P)H] activity"/>
    <property type="evidence" value="ECO:0007669"/>
    <property type="project" value="InterPro"/>
</dbReference>
<dbReference type="GO" id="GO:0004497">
    <property type="term" value="F:monooxygenase activity"/>
    <property type="evidence" value="ECO:0007669"/>
    <property type="project" value="UniProtKB-ARBA"/>
</dbReference>
<keyword evidence="9" id="KW-1185">Reference proteome</keyword>
<dbReference type="InterPro" id="IPR012748">
    <property type="entry name" value="Rieske-like_NirD"/>
</dbReference>
<comment type="caution">
    <text evidence="8">The sequence shown here is derived from an EMBL/GenBank/DDBJ whole genome shotgun (WGS) entry which is preliminary data.</text>
</comment>
<dbReference type="PROSITE" id="PS51296">
    <property type="entry name" value="RIESKE"/>
    <property type="match status" value="1"/>
</dbReference>
<dbReference type="PANTHER" id="PTHR40562">
    <property type="match status" value="1"/>
</dbReference>
<organism evidence="8 9">
    <name type="scientific">Luteipulveratus halotolerans</name>
    <dbReference type="NCBI Taxonomy" id="1631356"/>
    <lineage>
        <taxon>Bacteria</taxon>
        <taxon>Bacillati</taxon>
        <taxon>Actinomycetota</taxon>
        <taxon>Actinomycetes</taxon>
        <taxon>Micrococcales</taxon>
        <taxon>Dermacoccaceae</taxon>
        <taxon>Luteipulveratus</taxon>
    </lineage>
</organism>
<dbReference type="GO" id="GO:0051537">
    <property type="term" value="F:2 iron, 2 sulfur cluster binding"/>
    <property type="evidence" value="ECO:0007669"/>
    <property type="project" value="UniProtKB-KW"/>
</dbReference>
<dbReference type="Proteomes" id="UP000037397">
    <property type="component" value="Unassembled WGS sequence"/>
</dbReference>
<dbReference type="SUPFAM" id="SSF50022">
    <property type="entry name" value="ISP domain"/>
    <property type="match status" value="1"/>
</dbReference>
<protein>
    <submittedName>
        <fullName evidence="8">Nitrite reductase</fullName>
    </submittedName>
</protein>
<gene>
    <name evidence="8" type="ORF">VV01_16150</name>
</gene>
<keyword evidence="6" id="KW-0534">Nitrate assimilation</keyword>
<dbReference type="InterPro" id="IPR036922">
    <property type="entry name" value="Rieske_2Fe-2S_sf"/>
</dbReference>
<dbReference type="Pfam" id="PF13806">
    <property type="entry name" value="Rieske_2"/>
    <property type="match status" value="1"/>
</dbReference>
<evidence type="ECO:0000256" key="5">
    <source>
        <dbReference type="ARBA" id="ARBA00023014"/>
    </source>
</evidence>
<evidence type="ECO:0000256" key="1">
    <source>
        <dbReference type="ARBA" id="ARBA00022714"/>
    </source>
</evidence>
<evidence type="ECO:0000313" key="9">
    <source>
        <dbReference type="Proteomes" id="UP000037397"/>
    </source>
</evidence>
<name>A0A0L6CKS3_9MICO</name>
<keyword evidence="1" id="KW-0001">2Fe-2S</keyword>
<evidence type="ECO:0000256" key="3">
    <source>
        <dbReference type="ARBA" id="ARBA00023002"/>
    </source>
</evidence>
<dbReference type="InterPro" id="IPR017881">
    <property type="entry name" value="NirD"/>
</dbReference>
<dbReference type="PANTHER" id="PTHR40562:SF1">
    <property type="entry name" value="NITRITE REDUCTASE (NADH) SMALL SUBUNIT"/>
    <property type="match status" value="1"/>
</dbReference>
<reference evidence="9" key="1">
    <citation type="submission" date="2015-03" db="EMBL/GenBank/DDBJ databases">
        <title>Luteipulveratus halotolerans sp. nov., a novel actinobacterium (Dermacoccaceae) from Sarawak, Malaysia.</title>
        <authorList>
            <person name="Juboi H."/>
            <person name="Basik A."/>
            <person name="Shamsul S.S."/>
            <person name="Arnold P."/>
            <person name="Schmitt E.K."/>
            <person name="Sanglier J.-J."/>
            <person name="Yeo T."/>
        </authorList>
    </citation>
    <scope>NUCLEOTIDE SEQUENCE [LARGE SCALE GENOMIC DNA]</scope>
    <source>
        <strain evidence="9">C296001</strain>
    </source>
</reference>
<dbReference type="InterPro" id="IPR017941">
    <property type="entry name" value="Rieske_2Fe-2S"/>
</dbReference>
<dbReference type="OrthoDB" id="3213360at2"/>
<dbReference type="GO" id="GO:0046872">
    <property type="term" value="F:metal ion binding"/>
    <property type="evidence" value="ECO:0007669"/>
    <property type="project" value="UniProtKB-KW"/>
</dbReference>
<evidence type="ECO:0000313" key="8">
    <source>
        <dbReference type="EMBL" id="KNX38329.1"/>
    </source>
</evidence>
<dbReference type="Gene3D" id="2.102.10.10">
    <property type="entry name" value="Rieske [2Fe-2S] iron-sulphur domain"/>
    <property type="match status" value="1"/>
</dbReference>
<keyword evidence="5" id="KW-0411">Iron-sulfur</keyword>
<dbReference type="GO" id="GO:0042128">
    <property type="term" value="P:nitrate assimilation"/>
    <property type="evidence" value="ECO:0007669"/>
    <property type="project" value="UniProtKB-KW"/>
</dbReference>
<keyword evidence="4" id="KW-0408">Iron</keyword>
<dbReference type="RefSeq" id="WP_050670769.1">
    <property type="nucleotide sequence ID" value="NZ_LAIR01000002.1"/>
</dbReference>
<accession>A0A0L6CKS3</accession>
<evidence type="ECO:0000256" key="6">
    <source>
        <dbReference type="ARBA" id="ARBA00023063"/>
    </source>
</evidence>
<dbReference type="CDD" id="cd03529">
    <property type="entry name" value="Rieske_NirD"/>
    <property type="match status" value="1"/>
</dbReference>
<sequence>MSAWMPVCRLEELQPERGVAALVGEAQVALFRLLDGSVHGTDHADPVSGANVMARGIVGSKVVEGEEVPVVTSPMYKQAFDLRTGACLTDESVALRIWPVRVRDGYVEVSEDARS</sequence>
<dbReference type="NCBIfam" id="TIGR02378">
    <property type="entry name" value="nirD_assim_sml"/>
    <property type="match status" value="1"/>
</dbReference>
<feature type="domain" description="Rieske" evidence="7">
    <location>
        <begin position="5"/>
        <end position="109"/>
    </location>
</feature>